<protein>
    <recommendedName>
        <fullName evidence="2">NADAR domain-containing protein</fullName>
    </recommendedName>
</protein>
<dbReference type="OrthoDB" id="206452at2759"/>
<dbReference type="STRING" id="1283841.A0A084R150"/>
<dbReference type="EMBL" id="KL659316">
    <property type="protein sequence ID" value="KFA69935.1"/>
    <property type="molecule type" value="Genomic_DNA"/>
</dbReference>
<gene>
    <name evidence="3" type="ORF">S40285_03934</name>
</gene>
<sequence>MTPTQKQMRTSQSGRTVNRTEDVKPQAQQEPLFYMPDAEFGEFCQWYPSTFTVTNKEISDLIGHEDGEPEIDFTFTCAEQFMMFCKAARFHDTPPQAQIMATASQKSRRSSVVEAGNTAKFGQNTHLMRKLFATGDRLLCEAASRDSVWGIGYTAKHAMSHRKHWGEIDLFKR</sequence>
<name>A0A084R150_STAC4</name>
<dbReference type="HOGENOM" id="CLU_084247_0_2_1"/>
<dbReference type="InterPro" id="IPR037238">
    <property type="entry name" value="YbiA-like_sf"/>
</dbReference>
<reference evidence="3 4" key="1">
    <citation type="journal article" date="2014" name="BMC Genomics">
        <title>Comparative genome sequencing reveals chemotype-specific gene clusters in the toxigenic black mold Stachybotrys.</title>
        <authorList>
            <person name="Semeiks J."/>
            <person name="Borek D."/>
            <person name="Otwinowski Z."/>
            <person name="Grishin N.V."/>
        </authorList>
    </citation>
    <scope>NUCLEOTIDE SEQUENCE [LARGE SCALE GENOMIC DNA]</scope>
    <source>
        <strain evidence="3 4">IBT 40285</strain>
    </source>
</reference>
<evidence type="ECO:0000259" key="2">
    <source>
        <dbReference type="Pfam" id="PF08719"/>
    </source>
</evidence>
<dbReference type="CDD" id="cd15457">
    <property type="entry name" value="NADAR"/>
    <property type="match status" value="1"/>
</dbReference>
<accession>A0A084R150</accession>
<dbReference type="Proteomes" id="UP000028524">
    <property type="component" value="Unassembled WGS sequence"/>
</dbReference>
<dbReference type="SUPFAM" id="SSF143990">
    <property type="entry name" value="YbiA-like"/>
    <property type="match status" value="1"/>
</dbReference>
<feature type="region of interest" description="Disordered" evidence="1">
    <location>
        <begin position="1"/>
        <end position="28"/>
    </location>
</feature>
<organism evidence="3 4">
    <name type="scientific">Stachybotrys chlorohalonatus (strain IBT 40285)</name>
    <dbReference type="NCBI Taxonomy" id="1283841"/>
    <lineage>
        <taxon>Eukaryota</taxon>
        <taxon>Fungi</taxon>
        <taxon>Dikarya</taxon>
        <taxon>Ascomycota</taxon>
        <taxon>Pezizomycotina</taxon>
        <taxon>Sordariomycetes</taxon>
        <taxon>Hypocreomycetidae</taxon>
        <taxon>Hypocreales</taxon>
        <taxon>Stachybotryaceae</taxon>
        <taxon>Stachybotrys</taxon>
    </lineage>
</organism>
<keyword evidence="4" id="KW-1185">Reference proteome</keyword>
<evidence type="ECO:0000256" key="1">
    <source>
        <dbReference type="SAM" id="MobiDB-lite"/>
    </source>
</evidence>
<dbReference type="InParanoid" id="A0A084R150"/>
<feature type="compositionally biased region" description="Polar residues" evidence="1">
    <location>
        <begin position="1"/>
        <end position="17"/>
    </location>
</feature>
<evidence type="ECO:0000313" key="3">
    <source>
        <dbReference type="EMBL" id="KFA69935.1"/>
    </source>
</evidence>
<feature type="domain" description="NADAR" evidence="2">
    <location>
        <begin position="33"/>
        <end position="167"/>
    </location>
</feature>
<dbReference type="Pfam" id="PF08719">
    <property type="entry name" value="NADAR"/>
    <property type="match status" value="1"/>
</dbReference>
<evidence type="ECO:0000313" key="4">
    <source>
        <dbReference type="Proteomes" id="UP000028524"/>
    </source>
</evidence>
<dbReference type="OMA" id="FMPNEEW"/>
<dbReference type="Gene3D" id="1.10.357.40">
    <property type="entry name" value="YbiA-like"/>
    <property type="match status" value="1"/>
</dbReference>
<proteinExistence type="predicted"/>
<dbReference type="AlphaFoldDB" id="A0A084R150"/>
<dbReference type="InterPro" id="IPR012816">
    <property type="entry name" value="NADAR"/>
</dbReference>